<dbReference type="PANTHER" id="PTHR43433:SF5">
    <property type="entry name" value="AB HYDROLASE-1 DOMAIN-CONTAINING PROTEIN"/>
    <property type="match status" value="1"/>
</dbReference>
<dbReference type="Pfam" id="PF00561">
    <property type="entry name" value="Abhydrolase_1"/>
    <property type="match status" value="1"/>
</dbReference>
<organism evidence="3 4">
    <name type="scientific">Apostasia shenzhenica</name>
    <dbReference type="NCBI Taxonomy" id="1088818"/>
    <lineage>
        <taxon>Eukaryota</taxon>
        <taxon>Viridiplantae</taxon>
        <taxon>Streptophyta</taxon>
        <taxon>Embryophyta</taxon>
        <taxon>Tracheophyta</taxon>
        <taxon>Spermatophyta</taxon>
        <taxon>Magnoliopsida</taxon>
        <taxon>Liliopsida</taxon>
        <taxon>Asparagales</taxon>
        <taxon>Orchidaceae</taxon>
        <taxon>Apostasioideae</taxon>
        <taxon>Apostasia</taxon>
    </lineage>
</organism>
<dbReference type="Proteomes" id="UP000236161">
    <property type="component" value="Unassembled WGS sequence"/>
</dbReference>
<dbReference type="EMBL" id="KZ451959">
    <property type="protein sequence ID" value="PKA57909.1"/>
    <property type="molecule type" value="Genomic_DNA"/>
</dbReference>
<reference evidence="3 4" key="1">
    <citation type="journal article" date="2017" name="Nature">
        <title>The Apostasia genome and the evolution of orchids.</title>
        <authorList>
            <person name="Zhang G.Q."/>
            <person name="Liu K.W."/>
            <person name="Li Z."/>
            <person name="Lohaus R."/>
            <person name="Hsiao Y.Y."/>
            <person name="Niu S.C."/>
            <person name="Wang J.Y."/>
            <person name="Lin Y.C."/>
            <person name="Xu Q."/>
            <person name="Chen L.J."/>
            <person name="Yoshida K."/>
            <person name="Fujiwara S."/>
            <person name="Wang Z.W."/>
            <person name="Zhang Y.Q."/>
            <person name="Mitsuda N."/>
            <person name="Wang M."/>
            <person name="Liu G.H."/>
            <person name="Pecoraro L."/>
            <person name="Huang H.X."/>
            <person name="Xiao X.J."/>
            <person name="Lin M."/>
            <person name="Wu X.Y."/>
            <person name="Wu W.L."/>
            <person name="Chen Y.Y."/>
            <person name="Chang S.B."/>
            <person name="Sakamoto S."/>
            <person name="Ohme-Takagi M."/>
            <person name="Yagi M."/>
            <person name="Zeng S.J."/>
            <person name="Shen C.Y."/>
            <person name="Yeh C.M."/>
            <person name="Luo Y.B."/>
            <person name="Tsai W.C."/>
            <person name="Van de Peer Y."/>
            <person name="Liu Z.J."/>
        </authorList>
    </citation>
    <scope>NUCLEOTIDE SEQUENCE [LARGE SCALE GENOMIC DNA]</scope>
    <source>
        <strain evidence="4">cv. Shenzhen</strain>
        <tissue evidence="3">Stem</tissue>
    </source>
</reference>
<name>A0A2I0AQT5_9ASPA</name>
<dbReference type="PRINTS" id="PR00412">
    <property type="entry name" value="EPOXHYDRLASE"/>
</dbReference>
<evidence type="ECO:0000259" key="2">
    <source>
        <dbReference type="Pfam" id="PF00561"/>
    </source>
</evidence>
<sequence>MPYCHVSKEGSPEGNAGGMKIFYRRFGHGSTKVLLIIGLAATHEAWGPQIKGLTGVCKPKDDEDAAPTSAGGDGSDEEGQMPDGIEVCCFDNRGMGRSSIPTKRSEYSTTIMARDALTLLDHLGWKKAHIFGHSMGAMIACKLAAMAPERLLSLALLNATGGGFECFPKVDRQIMSLAYRFLRAKTPEERADVDLETHYTKEYLSERVGLTTRRQVLYQNLLQKYVKAISSNGMQSNKGFEGQVNACWTHSLTSKEFETLRTAGFLISVIHGRDDIIAQLCHAKRLAEKVQPAARLVELHGGHLVSHERPEEVNAALMELIKASKSSITEGWSNLLESKSV</sequence>
<dbReference type="InterPro" id="IPR000639">
    <property type="entry name" value="Epox_hydrolase-like"/>
</dbReference>
<dbReference type="InterPro" id="IPR050471">
    <property type="entry name" value="AB_hydrolase"/>
</dbReference>
<dbReference type="InterPro" id="IPR029058">
    <property type="entry name" value="AB_hydrolase_fold"/>
</dbReference>
<dbReference type="GO" id="GO:0003824">
    <property type="term" value="F:catalytic activity"/>
    <property type="evidence" value="ECO:0007669"/>
    <property type="project" value="InterPro"/>
</dbReference>
<dbReference type="AlphaFoldDB" id="A0A2I0AQT5"/>
<dbReference type="PANTHER" id="PTHR43433">
    <property type="entry name" value="HYDROLASE, ALPHA/BETA FOLD FAMILY PROTEIN"/>
    <property type="match status" value="1"/>
</dbReference>
<accession>A0A2I0AQT5</accession>
<dbReference type="OrthoDB" id="19657at2759"/>
<protein>
    <recommendedName>
        <fullName evidence="2">AB hydrolase-1 domain-containing protein</fullName>
    </recommendedName>
</protein>
<feature type="region of interest" description="Disordered" evidence="1">
    <location>
        <begin position="57"/>
        <end position="81"/>
    </location>
</feature>
<evidence type="ECO:0000313" key="4">
    <source>
        <dbReference type="Proteomes" id="UP000236161"/>
    </source>
</evidence>
<dbReference type="Gene3D" id="3.40.50.1820">
    <property type="entry name" value="alpha/beta hydrolase"/>
    <property type="match status" value="1"/>
</dbReference>
<feature type="domain" description="AB hydrolase-1" evidence="2">
    <location>
        <begin position="84"/>
        <end position="310"/>
    </location>
</feature>
<proteinExistence type="predicted"/>
<evidence type="ECO:0000256" key="1">
    <source>
        <dbReference type="SAM" id="MobiDB-lite"/>
    </source>
</evidence>
<gene>
    <name evidence="3" type="ORF">AXF42_Ash012448</name>
</gene>
<dbReference type="InterPro" id="IPR000073">
    <property type="entry name" value="AB_hydrolase_1"/>
</dbReference>
<evidence type="ECO:0000313" key="3">
    <source>
        <dbReference type="EMBL" id="PKA57909.1"/>
    </source>
</evidence>
<dbReference type="SUPFAM" id="SSF53474">
    <property type="entry name" value="alpha/beta-Hydrolases"/>
    <property type="match status" value="1"/>
</dbReference>
<dbReference type="STRING" id="1088818.A0A2I0AQT5"/>
<keyword evidence="4" id="KW-1185">Reference proteome</keyword>